<dbReference type="InterPro" id="IPR012768">
    <property type="entry name" value="Trehalose_TreZ"/>
</dbReference>
<evidence type="ECO:0000256" key="4">
    <source>
        <dbReference type="ARBA" id="ARBA00012268"/>
    </source>
</evidence>
<dbReference type="RefSeq" id="WP_344314978.1">
    <property type="nucleotide sequence ID" value="NZ_BAAANY010000042.1"/>
</dbReference>
<name>A0ABP4V3I7_9ACTN</name>
<dbReference type="Gene3D" id="1.10.10.760">
    <property type="entry name" value="E-set domains of sugar-utilizing enzymes"/>
    <property type="match status" value="1"/>
</dbReference>
<dbReference type="PANTHER" id="PTHR43651">
    <property type="entry name" value="1,4-ALPHA-GLUCAN-BRANCHING ENZYME"/>
    <property type="match status" value="1"/>
</dbReference>
<comment type="pathway">
    <text evidence="2 14">Glycan biosynthesis; trehalose biosynthesis.</text>
</comment>
<comment type="subcellular location">
    <subcellularLocation>
        <location evidence="1">Cytoplasm</location>
    </subcellularLocation>
</comment>
<proteinExistence type="inferred from homology"/>
<evidence type="ECO:0000256" key="2">
    <source>
        <dbReference type="ARBA" id="ARBA00005199"/>
    </source>
</evidence>
<evidence type="ECO:0000256" key="3">
    <source>
        <dbReference type="ARBA" id="ARBA00008061"/>
    </source>
</evidence>
<evidence type="ECO:0000313" key="17">
    <source>
        <dbReference type="Proteomes" id="UP001500618"/>
    </source>
</evidence>
<evidence type="ECO:0000256" key="6">
    <source>
        <dbReference type="ARBA" id="ARBA00022490"/>
    </source>
</evidence>
<evidence type="ECO:0000256" key="12">
    <source>
        <dbReference type="ARBA" id="ARBA00034013"/>
    </source>
</evidence>
<dbReference type="NCBIfam" id="TIGR02402">
    <property type="entry name" value="trehalose_TreZ"/>
    <property type="match status" value="1"/>
</dbReference>
<evidence type="ECO:0000256" key="5">
    <source>
        <dbReference type="ARBA" id="ARBA00015938"/>
    </source>
</evidence>
<evidence type="ECO:0000256" key="9">
    <source>
        <dbReference type="ARBA" id="ARBA00023295"/>
    </source>
</evidence>
<comment type="similarity">
    <text evidence="3 14">Belongs to the glycosyl hydrolase 13 family.</text>
</comment>
<dbReference type="InterPro" id="IPR022567">
    <property type="entry name" value="DUF3459"/>
</dbReference>
<dbReference type="Gene3D" id="3.20.20.80">
    <property type="entry name" value="Glycosidases"/>
    <property type="match status" value="1"/>
</dbReference>
<organism evidence="16 17">
    <name type="scientific">Fodinicola feengrottensis</name>
    <dbReference type="NCBI Taxonomy" id="435914"/>
    <lineage>
        <taxon>Bacteria</taxon>
        <taxon>Bacillati</taxon>
        <taxon>Actinomycetota</taxon>
        <taxon>Actinomycetes</taxon>
        <taxon>Mycobacteriales</taxon>
        <taxon>Fodinicola</taxon>
    </lineage>
</organism>
<dbReference type="InterPro" id="IPR014756">
    <property type="entry name" value="Ig_E-set"/>
</dbReference>
<dbReference type="SMART" id="SM00642">
    <property type="entry name" value="Aamy"/>
    <property type="match status" value="1"/>
</dbReference>
<dbReference type="Pfam" id="PF00128">
    <property type="entry name" value="Alpha-amylase"/>
    <property type="match status" value="1"/>
</dbReference>
<comment type="catalytic activity">
    <reaction evidence="12 14">
        <text>hydrolysis of (1-&gt;4)-alpha-D-glucosidic linkage in 4-alpha-D-[(1-&gt;4)-alpha-D-glucanosyl]n trehalose to yield trehalose and (1-&gt;4)-alpha-D-glucan.</text>
        <dbReference type="EC" id="3.2.1.141"/>
    </reaction>
</comment>
<evidence type="ECO:0000256" key="7">
    <source>
        <dbReference type="ARBA" id="ARBA00022801"/>
    </source>
</evidence>
<dbReference type="Proteomes" id="UP001500618">
    <property type="component" value="Unassembled WGS sequence"/>
</dbReference>
<comment type="caution">
    <text evidence="16">The sequence shown here is derived from an EMBL/GenBank/DDBJ whole genome shotgun (WGS) entry which is preliminary data.</text>
</comment>
<evidence type="ECO:0000313" key="16">
    <source>
        <dbReference type="EMBL" id="GAA1717155.1"/>
    </source>
</evidence>
<dbReference type="InterPro" id="IPR017853">
    <property type="entry name" value="GH"/>
</dbReference>
<accession>A0ABP4V3I7</accession>
<keyword evidence="7 14" id="KW-0378">Hydrolase</keyword>
<dbReference type="InterPro" id="IPR013783">
    <property type="entry name" value="Ig-like_fold"/>
</dbReference>
<dbReference type="InterPro" id="IPR044901">
    <property type="entry name" value="Trehalose_TreZ_E-set_sf"/>
</dbReference>
<evidence type="ECO:0000256" key="10">
    <source>
        <dbReference type="ARBA" id="ARBA00032057"/>
    </source>
</evidence>
<reference evidence="17" key="1">
    <citation type="journal article" date="2019" name="Int. J. Syst. Evol. Microbiol.">
        <title>The Global Catalogue of Microorganisms (GCM) 10K type strain sequencing project: providing services to taxonomists for standard genome sequencing and annotation.</title>
        <authorList>
            <consortium name="The Broad Institute Genomics Platform"/>
            <consortium name="The Broad Institute Genome Sequencing Center for Infectious Disease"/>
            <person name="Wu L."/>
            <person name="Ma J."/>
        </authorList>
    </citation>
    <scope>NUCLEOTIDE SEQUENCE [LARGE SCALE GENOMIC DNA]</scope>
    <source>
        <strain evidence="17">JCM 14718</strain>
    </source>
</reference>
<gene>
    <name evidence="16" type="primary">treZ</name>
    <name evidence="16" type="ORF">GCM10009765_77090</name>
</gene>
<dbReference type="InterPro" id="IPR006047">
    <property type="entry name" value="GH13_cat_dom"/>
</dbReference>
<dbReference type="PIRSF" id="PIRSF006337">
    <property type="entry name" value="Trehalose_TreZ"/>
    <property type="match status" value="1"/>
</dbReference>
<keyword evidence="6" id="KW-0963">Cytoplasm</keyword>
<sequence>MTETFRVWAPLPQRVRVLVAGVEHEMVRSPDGWWESTVDSAGAGSRYGFLLDDAAEPIADPRSLSQPDGVHGLSAVYHHTYEWADHAWTGRTLPGGVIYELHIGTFTPEGTLDSAIEQLSHLVELGVDFVELMPMNAYNGVWGWGYDGVLWYAVHQPYGGPDALKRFVDACHQRGLGVLLDAVYNHLGPSGGHLDEYGPYFAGRTIWGPTLNLSGPDSDEVRRYVLDNVTSWLRDFHIDGLRLDAVHALSDNRAVHLLEEMAVEVESLSAYVRRPLTLIAESDLNDPRLVTERSAGGLGLDAQWDDDIHHCLHTVLTGENDGYYADFGSIASLAVTLERAFFHNGTYSSFRRRHHGRPVDTLKTPGYRFLAYTCDHDQIGNRAAGDRPAATLSPGLLVTAAAIVLTSPYTPMLFMGEEWGSRTPFQFFSSHPEPKLIESTRAGRFAEFAQHGWKAEDVADPMDPATFQRSKLDWSDVDSEPYARTLQVYRDLIALRRRRPELSNPRLDQFHIDFNEDERWLVLHRGSLRVIVNLSLESRQLDLRATWILLASGESTVEDGVVRVPAESFAVVEVEG</sequence>
<dbReference type="PANTHER" id="PTHR43651:SF11">
    <property type="entry name" value="MALTO-OLIGOSYLTREHALOSE TREHALOHYDROLASE"/>
    <property type="match status" value="1"/>
</dbReference>
<protein>
    <recommendedName>
        <fullName evidence="5 13">Malto-oligosyltrehalose trehalohydrolase</fullName>
        <shortName evidence="14">MTHase</shortName>
        <ecNumber evidence="4 13">3.2.1.141</ecNumber>
    </recommendedName>
    <alternativeName>
        <fullName evidence="11 14">4-alpha-D-((1-&gt;4)-alpha-D-glucano)trehalose trehalohydrolase</fullName>
    </alternativeName>
    <alternativeName>
        <fullName evidence="10 14">Maltooligosyl trehalose trehalohydrolase</fullName>
    </alternativeName>
</protein>
<evidence type="ECO:0000256" key="13">
    <source>
        <dbReference type="NCBIfam" id="TIGR02402"/>
    </source>
</evidence>
<evidence type="ECO:0000256" key="8">
    <source>
        <dbReference type="ARBA" id="ARBA00023277"/>
    </source>
</evidence>
<evidence type="ECO:0000256" key="1">
    <source>
        <dbReference type="ARBA" id="ARBA00004496"/>
    </source>
</evidence>
<dbReference type="Pfam" id="PF11941">
    <property type="entry name" value="DUF3459"/>
    <property type="match status" value="1"/>
</dbReference>
<feature type="domain" description="Glycosyl hydrolase family 13 catalytic" evidence="15">
    <location>
        <begin position="75"/>
        <end position="444"/>
    </location>
</feature>
<keyword evidence="8" id="KW-0119">Carbohydrate metabolism</keyword>
<dbReference type="EC" id="3.2.1.141" evidence="4 13"/>
<dbReference type="SUPFAM" id="SSF81296">
    <property type="entry name" value="E set domains"/>
    <property type="match status" value="1"/>
</dbReference>
<dbReference type="EMBL" id="BAAANY010000042">
    <property type="protein sequence ID" value="GAA1717155.1"/>
    <property type="molecule type" value="Genomic_DNA"/>
</dbReference>
<keyword evidence="9 14" id="KW-0326">Glycosidase</keyword>
<dbReference type="CDD" id="cd11325">
    <property type="entry name" value="AmyAc_GTHase"/>
    <property type="match status" value="1"/>
</dbReference>
<keyword evidence="17" id="KW-1185">Reference proteome</keyword>
<dbReference type="SUPFAM" id="SSF51445">
    <property type="entry name" value="(Trans)glycosidases"/>
    <property type="match status" value="1"/>
</dbReference>
<evidence type="ECO:0000256" key="11">
    <source>
        <dbReference type="ARBA" id="ARBA00033284"/>
    </source>
</evidence>
<dbReference type="CDD" id="cd02853">
    <property type="entry name" value="E_set_MTHase_like_N"/>
    <property type="match status" value="1"/>
</dbReference>
<evidence type="ECO:0000256" key="14">
    <source>
        <dbReference type="PIRNR" id="PIRNR006337"/>
    </source>
</evidence>
<evidence type="ECO:0000259" key="15">
    <source>
        <dbReference type="SMART" id="SM00642"/>
    </source>
</evidence>
<dbReference type="Gene3D" id="2.60.40.10">
    <property type="entry name" value="Immunoglobulins"/>
    <property type="match status" value="1"/>
</dbReference>